<accession>A0AAP0FUK5</accession>
<feature type="region of interest" description="Disordered" evidence="1">
    <location>
        <begin position="89"/>
        <end position="112"/>
    </location>
</feature>
<keyword evidence="3" id="KW-1185">Reference proteome</keyword>
<dbReference type="AlphaFoldDB" id="A0AAP0FUK5"/>
<gene>
    <name evidence="2" type="ORF">KSP39_PZI022648</name>
</gene>
<dbReference type="Proteomes" id="UP001418222">
    <property type="component" value="Unassembled WGS sequence"/>
</dbReference>
<evidence type="ECO:0000256" key="1">
    <source>
        <dbReference type="SAM" id="MobiDB-lite"/>
    </source>
</evidence>
<name>A0AAP0FUK5_9ASPA</name>
<feature type="compositionally biased region" description="Polar residues" evidence="1">
    <location>
        <begin position="101"/>
        <end position="110"/>
    </location>
</feature>
<organism evidence="2 3">
    <name type="scientific">Platanthera zijinensis</name>
    <dbReference type="NCBI Taxonomy" id="2320716"/>
    <lineage>
        <taxon>Eukaryota</taxon>
        <taxon>Viridiplantae</taxon>
        <taxon>Streptophyta</taxon>
        <taxon>Embryophyta</taxon>
        <taxon>Tracheophyta</taxon>
        <taxon>Spermatophyta</taxon>
        <taxon>Magnoliopsida</taxon>
        <taxon>Liliopsida</taxon>
        <taxon>Asparagales</taxon>
        <taxon>Orchidaceae</taxon>
        <taxon>Orchidoideae</taxon>
        <taxon>Orchideae</taxon>
        <taxon>Orchidinae</taxon>
        <taxon>Platanthera</taxon>
    </lineage>
</organism>
<protein>
    <submittedName>
        <fullName evidence="2">Uncharacterized protein</fullName>
    </submittedName>
</protein>
<sequence length="195" mass="22699">MVLWELTLTTAYFLGLRRTYRLALRIQRRLIGPNNHRIRQFLHRRTRTIFDVAVKVHHNVQQRDIEAGRNLGNWVLRWLDRIKPSAEIRSHSTDRHSSSSNNLIPEQPTSYRRPMASHKHYAKIADTVSRGRLLFARWNSMAKYSPAVAMLMMRPTLGMNGQLRQICDRSSRVPVAYRGYGGVLREDIALLLEGN</sequence>
<reference evidence="2 3" key="1">
    <citation type="journal article" date="2022" name="Nat. Plants">
        <title>Genomes of leafy and leafless Platanthera orchids illuminate the evolution of mycoheterotrophy.</title>
        <authorList>
            <person name="Li M.H."/>
            <person name="Liu K.W."/>
            <person name="Li Z."/>
            <person name="Lu H.C."/>
            <person name="Ye Q.L."/>
            <person name="Zhang D."/>
            <person name="Wang J.Y."/>
            <person name="Li Y.F."/>
            <person name="Zhong Z.M."/>
            <person name="Liu X."/>
            <person name="Yu X."/>
            <person name="Liu D.K."/>
            <person name="Tu X.D."/>
            <person name="Liu B."/>
            <person name="Hao Y."/>
            <person name="Liao X.Y."/>
            <person name="Jiang Y.T."/>
            <person name="Sun W.H."/>
            <person name="Chen J."/>
            <person name="Chen Y.Q."/>
            <person name="Ai Y."/>
            <person name="Zhai J.W."/>
            <person name="Wu S.S."/>
            <person name="Zhou Z."/>
            <person name="Hsiao Y.Y."/>
            <person name="Wu W.L."/>
            <person name="Chen Y.Y."/>
            <person name="Lin Y.F."/>
            <person name="Hsu J.L."/>
            <person name="Li C.Y."/>
            <person name="Wang Z.W."/>
            <person name="Zhao X."/>
            <person name="Zhong W.Y."/>
            <person name="Ma X.K."/>
            <person name="Ma L."/>
            <person name="Huang J."/>
            <person name="Chen G.Z."/>
            <person name="Huang M.Z."/>
            <person name="Huang L."/>
            <person name="Peng D.H."/>
            <person name="Luo Y.B."/>
            <person name="Zou S.Q."/>
            <person name="Chen S.P."/>
            <person name="Lan S."/>
            <person name="Tsai W.C."/>
            <person name="Van de Peer Y."/>
            <person name="Liu Z.J."/>
        </authorList>
    </citation>
    <scope>NUCLEOTIDE SEQUENCE [LARGE SCALE GENOMIC DNA]</scope>
    <source>
        <strain evidence="2">Lor287</strain>
    </source>
</reference>
<proteinExistence type="predicted"/>
<dbReference type="EMBL" id="JBBWWQ010000020">
    <property type="protein sequence ID" value="KAK8916185.1"/>
    <property type="molecule type" value="Genomic_DNA"/>
</dbReference>
<dbReference type="PANTHER" id="PTHR35998">
    <property type="entry name" value="OS02G0127900 PROTEIN"/>
    <property type="match status" value="1"/>
</dbReference>
<comment type="caution">
    <text evidence="2">The sequence shown here is derived from an EMBL/GenBank/DDBJ whole genome shotgun (WGS) entry which is preliminary data.</text>
</comment>
<evidence type="ECO:0000313" key="3">
    <source>
        <dbReference type="Proteomes" id="UP001418222"/>
    </source>
</evidence>
<dbReference type="PANTHER" id="PTHR35998:SF1">
    <property type="entry name" value="OS02G0127900 PROTEIN"/>
    <property type="match status" value="1"/>
</dbReference>
<evidence type="ECO:0000313" key="2">
    <source>
        <dbReference type="EMBL" id="KAK8916185.1"/>
    </source>
</evidence>